<reference evidence="11" key="1">
    <citation type="submission" date="2016-10" db="EMBL/GenBank/DDBJ databases">
        <authorList>
            <person name="Varghese N."/>
            <person name="Submissions S."/>
        </authorList>
    </citation>
    <scope>NUCLEOTIDE SEQUENCE [LARGE SCALE GENOMIC DNA]</scope>
    <source>
        <strain evidence="11">S7</strain>
    </source>
</reference>
<dbReference type="EMBL" id="FOXD01000015">
    <property type="protein sequence ID" value="SFQ02781.1"/>
    <property type="molecule type" value="Genomic_DNA"/>
</dbReference>
<feature type="transmembrane region" description="Helical" evidence="7">
    <location>
        <begin position="306"/>
        <end position="335"/>
    </location>
</feature>
<dbReference type="Proteomes" id="UP000198892">
    <property type="component" value="Unassembled WGS sequence"/>
</dbReference>
<gene>
    <name evidence="10" type="ORF">SAMN05518683_11540</name>
</gene>
<accession>A0A1I5V5R5</accession>
<evidence type="ECO:0000313" key="11">
    <source>
        <dbReference type="Proteomes" id="UP000198892"/>
    </source>
</evidence>
<dbReference type="Pfam" id="PF00746">
    <property type="entry name" value="Gram_pos_anchor"/>
    <property type="match status" value="1"/>
</dbReference>
<feature type="domain" description="Gram-positive cocci surface proteins LPxTG" evidence="9">
    <location>
        <begin position="295"/>
        <end position="325"/>
    </location>
</feature>
<evidence type="ECO:0000256" key="5">
    <source>
        <dbReference type="ARBA" id="ARBA00023088"/>
    </source>
</evidence>
<keyword evidence="7" id="KW-1133">Transmembrane helix</keyword>
<feature type="region of interest" description="Disordered" evidence="6">
    <location>
        <begin position="167"/>
        <end position="300"/>
    </location>
</feature>
<keyword evidence="7" id="KW-0812">Transmembrane</keyword>
<feature type="compositionally biased region" description="Acidic residues" evidence="6">
    <location>
        <begin position="211"/>
        <end position="235"/>
    </location>
</feature>
<proteinExistence type="predicted"/>
<feature type="signal peptide" evidence="8">
    <location>
        <begin position="1"/>
        <end position="37"/>
    </location>
</feature>
<dbReference type="NCBIfam" id="TIGR01167">
    <property type="entry name" value="LPXTG_anchor"/>
    <property type="match status" value="1"/>
</dbReference>
<sequence>MNKKRGDREMMKIWTKASSLLTGAALLCLFSSNTAAAGELVELEDSRFMKDVGPFAPGHSFETGITVENVSEDDIEYVLTLKREEEKQQDREEESIMFFENLQVTVQADGEQKYEGSFEGVETIDMGVLEKEEDLPVTFKVRFPEESGNEYQGLSTGVSVIVKARQVNTPPDDDENSEEDDDGNGGNDSDGGSGNPDRDTGDPGDTGNPGDSDDQETPSEPDNGAPEEPETGEPADPDHPVKDPDNPDTPYIPDNPERPATPEEPGVPNADEPNDPEEPGDNETTVPGGSDRPGPTLPQTGEHGNLLFYAAGLVSIAAGIYLYGRVSSIAAPFVFRRRREP</sequence>
<evidence type="ECO:0000256" key="2">
    <source>
        <dbReference type="ARBA" id="ARBA00022512"/>
    </source>
</evidence>
<keyword evidence="2" id="KW-0134">Cell wall</keyword>
<protein>
    <submittedName>
        <fullName evidence="10">LPXTG-motif cell wall anchor domain-containing protein</fullName>
    </submittedName>
</protein>
<feature type="compositionally biased region" description="Acidic residues" evidence="6">
    <location>
        <begin position="171"/>
        <end position="183"/>
    </location>
</feature>
<keyword evidence="7" id="KW-0472">Membrane</keyword>
<feature type="chain" id="PRO_5011567412" evidence="8">
    <location>
        <begin position="38"/>
        <end position="341"/>
    </location>
</feature>
<evidence type="ECO:0000313" key="10">
    <source>
        <dbReference type="EMBL" id="SFQ02781.1"/>
    </source>
</evidence>
<evidence type="ECO:0000256" key="7">
    <source>
        <dbReference type="SAM" id="Phobius"/>
    </source>
</evidence>
<keyword evidence="4 8" id="KW-0732">Signal</keyword>
<keyword evidence="11" id="KW-1185">Reference proteome</keyword>
<evidence type="ECO:0000256" key="1">
    <source>
        <dbReference type="ARBA" id="ARBA00004168"/>
    </source>
</evidence>
<dbReference type="STRING" id="1884432.SAMN05518683_11540"/>
<evidence type="ECO:0000256" key="3">
    <source>
        <dbReference type="ARBA" id="ARBA00022525"/>
    </source>
</evidence>
<dbReference type="AlphaFoldDB" id="A0A1I5V5R5"/>
<evidence type="ECO:0000256" key="6">
    <source>
        <dbReference type="SAM" id="MobiDB-lite"/>
    </source>
</evidence>
<keyword evidence="5" id="KW-0572">Peptidoglycan-anchor</keyword>
<evidence type="ECO:0000256" key="8">
    <source>
        <dbReference type="SAM" id="SignalP"/>
    </source>
</evidence>
<name>A0A1I5V5R5_9BACI</name>
<comment type="subcellular location">
    <subcellularLocation>
        <location evidence="1">Secreted</location>
        <location evidence="1">Cell wall</location>
        <topology evidence="1">Peptidoglycan-anchor</topology>
    </subcellularLocation>
</comment>
<feature type="compositionally biased region" description="Basic and acidic residues" evidence="6">
    <location>
        <begin position="236"/>
        <end position="245"/>
    </location>
</feature>
<feature type="compositionally biased region" description="Acidic residues" evidence="6">
    <location>
        <begin position="272"/>
        <end position="281"/>
    </location>
</feature>
<keyword evidence="3" id="KW-0964">Secreted</keyword>
<organism evidence="10 11">
    <name type="scientific">Salibacterium halotolerans</name>
    <dbReference type="NCBI Taxonomy" id="1884432"/>
    <lineage>
        <taxon>Bacteria</taxon>
        <taxon>Bacillati</taxon>
        <taxon>Bacillota</taxon>
        <taxon>Bacilli</taxon>
        <taxon>Bacillales</taxon>
        <taxon>Bacillaceae</taxon>
    </lineage>
</organism>
<evidence type="ECO:0000259" key="9">
    <source>
        <dbReference type="Pfam" id="PF00746"/>
    </source>
</evidence>
<dbReference type="InterPro" id="IPR019931">
    <property type="entry name" value="LPXTG_anchor"/>
</dbReference>
<evidence type="ECO:0000256" key="4">
    <source>
        <dbReference type="ARBA" id="ARBA00022729"/>
    </source>
</evidence>
<feature type="compositionally biased region" description="Gly residues" evidence="6">
    <location>
        <begin position="184"/>
        <end position="194"/>
    </location>
</feature>